<reference evidence="2" key="1">
    <citation type="submission" date="2018-05" db="EMBL/GenBank/DDBJ databases">
        <authorList>
            <person name="Lanie J.A."/>
            <person name="Ng W.-L."/>
            <person name="Kazmierczak K.M."/>
            <person name="Andrzejewski T.M."/>
            <person name="Davidsen T.M."/>
            <person name="Wayne K.J."/>
            <person name="Tettelin H."/>
            <person name="Glass J.I."/>
            <person name="Rusch D."/>
            <person name="Podicherti R."/>
            <person name="Tsui H.-C.T."/>
            <person name="Winkler M.E."/>
        </authorList>
    </citation>
    <scope>NUCLEOTIDE SEQUENCE</scope>
</reference>
<proteinExistence type="predicted"/>
<accession>A0A382U9V6</accession>
<dbReference type="AlphaFoldDB" id="A0A382U9V6"/>
<protein>
    <recommendedName>
        <fullName evidence="1">Phage tail assembly chaperone-like domain-containing protein</fullName>
    </recommendedName>
</protein>
<evidence type="ECO:0000313" key="2">
    <source>
        <dbReference type="EMBL" id="SVD31070.1"/>
    </source>
</evidence>
<gene>
    <name evidence="2" type="ORF">METZ01_LOCUS383924</name>
</gene>
<dbReference type="EMBL" id="UINC01142621">
    <property type="protein sequence ID" value="SVD31070.1"/>
    <property type="molecule type" value="Genomic_DNA"/>
</dbReference>
<feature type="domain" description="Phage tail assembly chaperone-like" evidence="1">
    <location>
        <begin position="55"/>
        <end position="98"/>
    </location>
</feature>
<dbReference type="Pfam" id="PF16778">
    <property type="entry name" value="Phage_tail_APC"/>
    <property type="match status" value="1"/>
</dbReference>
<sequence length="105" mass="11873">MATIKITKDGVSRNIIGEMDFAQETFPTSDGYSHEFLDTTLSDASILSEKQLEGRMWRGQELLRTDTLILLPDYPNTANLTTYRQELRDWPSTGDFPSTRPTLGS</sequence>
<organism evidence="2">
    <name type="scientific">marine metagenome</name>
    <dbReference type="NCBI Taxonomy" id="408172"/>
    <lineage>
        <taxon>unclassified sequences</taxon>
        <taxon>metagenomes</taxon>
        <taxon>ecological metagenomes</taxon>
    </lineage>
</organism>
<evidence type="ECO:0000259" key="1">
    <source>
        <dbReference type="Pfam" id="PF16778"/>
    </source>
</evidence>
<name>A0A382U9V6_9ZZZZ</name>
<dbReference type="InterPro" id="IPR031893">
    <property type="entry name" value="Phage_tail_APC"/>
</dbReference>